<dbReference type="Gene3D" id="3.40.50.1820">
    <property type="entry name" value="alpha/beta hydrolase"/>
    <property type="match status" value="1"/>
</dbReference>
<keyword evidence="2" id="KW-0597">Phosphoprotein</keyword>
<dbReference type="Pfam" id="PF00109">
    <property type="entry name" value="ketoacyl-synt"/>
    <property type="match status" value="1"/>
</dbReference>
<dbReference type="InterPro" id="IPR036291">
    <property type="entry name" value="NAD(P)-bd_dom_sf"/>
</dbReference>
<dbReference type="Pfam" id="PF00550">
    <property type="entry name" value="PP-binding"/>
    <property type="match status" value="1"/>
</dbReference>
<dbReference type="InterPro" id="IPR014043">
    <property type="entry name" value="Acyl_transferase_dom"/>
</dbReference>
<dbReference type="Gene3D" id="3.40.366.10">
    <property type="entry name" value="Malonyl-Coenzyme A Acyl Carrier Protein, domain 2"/>
    <property type="match status" value="1"/>
</dbReference>
<evidence type="ECO:0000256" key="5">
    <source>
        <dbReference type="ARBA" id="ARBA00023098"/>
    </source>
</evidence>
<dbReference type="InterPro" id="IPR016036">
    <property type="entry name" value="Malonyl_transacylase_ACP-bd"/>
</dbReference>
<dbReference type="Pfam" id="PF21089">
    <property type="entry name" value="PKS_DH_N"/>
    <property type="match status" value="1"/>
</dbReference>
<organism evidence="11 12">
    <name type="scientific">Limimaricola hongkongensis DSM 17492</name>
    <dbReference type="NCBI Taxonomy" id="1122180"/>
    <lineage>
        <taxon>Bacteria</taxon>
        <taxon>Pseudomonadati</taxon>
        <taxon>Pseudomonadota</taxon>
        <taxon>Alphaproteobacteria</taxon>
        <taxon>Rhodobacterales</taxon>
        <taxon>Paracoccaceae</taxon>
        <taxon>Limimaricola</taxon>
    </lineage>
</organism>
<evidence type="ECO:0000256" key="4">
    <source>
        <dbReference type="ARBA" id="ARBA00022832"/>
    </source>
</evidence>
<dbReference type="EMBL" id="APGJ01000006">
    <property type="protein sequence ID" value="EYD72074.1"/>
    <property type="molecule type" value="Genomic_DNA"/>
</dbReference>
<keyword evidence="5" id="KW-0443">Lipid metabolism</keyword>
<protein>
    <submittedName>
        <fullName evidence="11">Non-ribosomal peptide synthase</fullName>
    </submittedName>
</protein>
<dbReference type="Pfam" id="PF14765">
    <property type="entry name" value="PS-DH"/>
    <property type="match status" value="1"/>
</dbReference>
<dbReference type="InterPro" id="IPR018201">
    <property type="entry name" value="Ketoacyl_synth_AS"/>
</dbReference>
<dbReference type="InterPro" id="IPR020806">
    <property type="entry name" value="PKS_PP-bd"/>
</dbReference>
<dbReference type="InterPro" id="IPR020802">
    <property type="entry name" value="TesA-like"/>
</dbReference>
<comment type="caution">
    <text evidence="11">The sequence shown here is derived from an EMBL/GenBank/DDBJ whole genome shotgun (WGS) entry which is preliminary data.</text>
</comment>
<reference evidence="11 12" key="1">
    <citation type="submission" date="2013-03" db="EMBL/GenBank/DDBJ databases">
        <authorList>
            <person name="Fiebig A."/>
            <person name="Goeker M."/>
            <person name="Klenk H.-P.P."/>
        </authorList>
    </citation>
    <scope>NUCLEOTIDE SEQUENCE [LARGE SCALE GENOMIC DNA]</scope>
    <source>
        <strain evidence="11 12">DSM 17492</strain>
    </source>
</reference>
<dbReference type="GO" id="GO:0031177">
    <property type="term" value="F:phosphopantetheine binding"/>
    <property type="evidence" value="ECO:0007669"/>
    <property type="project" value="InterPro"/>
</dbReference>
<keyword evidence="6" id="KW-0511">Multifunctional enzyme</keyword>
<dbReference type="InterPro" id="IPR013968">
    <property type="entry name" value="PKS_KR"/>
</dbReference>
<dbReference type="SMART" id="SM00826">
    <property type="entry name" value="PKS_DH"/>
    <property type="match status" value="1"/>
</dbReference>
<dbReference type="InterPro" id="IPR049490">
    <property type="entry name" value="C883_1060-like_KR_N"/>
</dbReference>
<dbReference type="SMART" id="SM00822">
    <property type="entry name" value="PKS_KR"/>
    <property type="match status" value="1"/>
</dbReference>
<evidence type="ECO:0000259" key="10">
    <source>
        <dbReference type="PROSITE" id="PS52019"/>
    </source>
</evidence>
<dbReference type="STRING" id="1122180.Lokhon_02146"/>
<keyword evidence="4" id="KW-0276">Fatty acid metabolism</keyword>
<evidence type="ECO:0000259" key="8">
    <source>
        <dbReference type="PROSITE" id="PS50075"/>
    </source>
</evidence>
<dbReference type="InterPro" id="IPR029058">
    <property type="entry name" value="AB_hydrolase_fold"/>
</dbReference>
<feature type="domain" description="Ketosynthase family 3 (KS3)" evidence="9">
    <location>
        <begin position="9"/>
        <end position="437"/>
    </location>
</feature>
<keyword evidence="3" id="KW-0808">Transferase</keyword>
<dbReference type="SUPFAM" id="SSF52151">
    <property type="entry name" value="FabD/lysophospholipase-like"/>
    <property type="match status" value="1"/>
</dbReference>
<dbReference type="PROSITE" id="PS00606">
    <property type="entry name" value="KS3_1"/>
    <property type="match status" value="1"/>
</dbReference>
<name>A0A017HE81_9RHOB</name>
<dbReference type="Pfam" id="PF22621">
    <property type="entry name" value="CurL-like_PKS_C"/>
    <property type="match status" value="1"/>
</dbReference>
<feature type="domain" description="Carrier" evidence="8">
    <location>
        <begin position="1726"/>
        <end position="1801"/>
    </location>
</feature>
<dbReference type="PROSITE" id="PS50075">
    <property type="entry name" value="CARRIER"/>
    <property type="match status" value="1"/>
</dbReference>
<proteinExistence type="predicted"/>
<dbReference type="SUPFAM" id="SSF51735">
    <property type="entry name" value="NAD(P)-binding Rossmann-fold domains"/>
    <property type="match status" value="2"/>
</dbReference>
<dbReference type="Pfam" id="PF00975">
    <property type="entry name" value="Thioesterase"/>
    <property type="match status" value="1"/>
</dbReference>
<dbReference type="PATRIC" id="fig|1122180.6.peg.2130"/>
<dbReference type="InterPro" id="IPR001031">
    <property type="entry name" value="Thioesterase"/>
</dbReference>
<keyword evidence="1" id="KW-0596">Phosphopantetheine</keyword>
<dbReference type="InterPro" id="IPR049551">
    <property type="entry name" value="PKS_DH_C"/>
</dbReference>
<evidence type="ECO:0000313" key="11">
    <source>
        <dbReference type="EMBL" id="EYD72074.1"/>
    </source>
</evidence>
<dbReference type="GO" id="GO:0044550">
    <property type="term" value="P:secondary metabolite biosynthetic process"/>
    <property type="evidence" value="ECO:0007669"/>
    <property type="project" value="UniProtKB-ARBA"/>
</dbReference>
<dbReference type="PROSITE" id="PS52004">
    <property type="entry name" value="KS3_2"/>
    <property type="match status" value="1"/>
</dbReference>
<evidence type="ECO:0000259" key="9">
    <source>
        <dbReference type="PROSITE" id="PS52004"/>
    </source>
</evidence>
<dbReference type="SMART" id="SM00825">
    <property type="entry name" value="PKS_KS"/>
    <property type="match status" value="1"/>
</dbReference>
<feature type="active site" description="Proton acceptor; for dehydratase activity" evidence="7">
    <location>
        <position position="1412"/>
    </location>
</feature>
<dbReference type="GO" id="GO:0004312">
    <property type="term" value="F:fatty acid synthase activity"/>
    <property type="evidence" value="ECO:0007669"/>
    <property type="project" value="TreeGrafter"/>
</dbReference>
<feature type="active site" description="Proton donor; for dehydratase activity" evidence="7">
    <location>
        <position position="1569"/>
    </location>
</feature>
<evidence type="ECO:0000256" key="7">
    <source>
        <dbReference type="PROSITE-ProRule" id="PRU01363"/>
    </source>
</evidence>
<dbReference type="Proteomes" id="UP000025047">
    <property type="component" value="Unassembled WGS sequence"/>
</dbReference>
<dbReference type="Pfam" id="PF08659">
    <property type="entry name" value="KR"/>
    <property type="match status" value="1"/>
</dbReference>
<dbReference type="InterPro" id="IPR049900">
    <property type="entry name" value="PKS_mFAS_DH"/>
</dbReference>
<dbReference type="FunFam" id="3.40.47.10:FF:000042">
    <property type="entry name" value="Polyketide synthase Pks13"/>
    <property type="match status" value="1"/>
</dbReference>
<dbReference type="InterPro" id="IPR014030">
    <property type="entry name" value="Ketoacyl_synth_N"/>
</dbReference>
<dbReference type="Pfam" id="PF00698">
    <property type="entry name" value="Acyl_transf_1"/>
    <property type="match status" value="1"/>
</dbReference>
<dbReference type="InterPro" id="IPR042104">
    <property type="entry name" value="PKS_dehydratase_sf"/>
</dbReference>
<feature type="region of interest" description="N-terminal hotdog fold" evidence="7">
    <location>
        <begin position="1374"/>
        <end position="1502"/>
    </location>
</feature>
<dbReference type="InterPro" id="IPR009081">
    <property type="entry name" value="PP-bd_ACP"/>
</dbReference>
<dbReference type="Gene3D" id="3.40.50.720">
    <property type="entry name" value="NAD(P)-binding Rossmann-like Domain"/>
    <property type="match status" value="1"/>
</dbReference>
<evidence type="ECO:0000256" key="1">
    <source>
        <dbReference type="ARBA" id="ARBA00022450"/>
    </source>
</evidence>
<dbReference type="PANTHER" id="PTHR43775:SF37">
    <property type="entry name" value="SI:DKEY-61P9.11"/>
    <property type="match status" value="1"/>
</dbReference>
<dbReference type="Gene3D" id="3.10.129.110">
    <property type="entry name" value="Polyketide synthase dehydratase"/>
    <property type="match status" value="1"/>
</dbReference>
<dbReference type="InterPro" id="IPR016039">
    <property type="entry name" value="Thiolase-like"/>
</dbReference>
<dbReference type="InterPro" id="IPR020841">
    <property type="entry name" value="PKS_Beta-ketoAc_synthase_dom"/>
</dbReference>
<dbReference type="GO" id="GO:0006633">
    <property type="term" value="P:fatty acid biosynthetic process"/>
    <property type="evidence" value="ECO:0007669"/>
    <property type="project" value="InterPro"/>
</dbReference>
<dbReference type="SUPFAM" id="SSF47336">
    <property type="entry name" value="ACP-like"/>
    <property type="match status" value="1"/>
</dbReference>
<dbReference type="SUPFAM" id="SSF53901">
    <property type="entry name" value="Thiolase-like"/>
    <property type="match status" value="1"/>
</dbReference>
<evidence type="ECO:0000256" key="3">
    <source>
        <dbReference type="ARBA" id="ARBA00022679"/>
    </source>
</evidence>
<dbReference type="InterPro" id="IPR014031">
    <property type="entry name" value="Ketoacyl_synth_C"/>
</dbReference>
<dbReference type="SMART" id="SM00824">
    <property type="entry name" value="PKS_TE"/>
    <property type="match status" value="1"/>
</dbReference>
<dbReference type="PROSITE" id="PS52019">
    <property type="entry name" value="PKS_MFAS_DH"/>
    <property type="match status" value="1"/>
</dbReference>
<evidence type="ECO:0000313" key="12">
    <source>
        <dbReference type="Proteomes" id="UP000025047"/>
    </source>
</evidence>
<dbReference type="Pfam" id="PF02801">
    <property type="entry name" value="Ketoacyl-synt_C"/>
    <property type="match status" value="1"/>
</dbReference>
<dbReference type="SUPFAM" id="SSF55048">
    <property type="entry name" value="Probable ACP-binding domain of malonyl-CoA ACP transacylase"/>
    <property type="match status" value="1"/>
</dbReference>
<gene>
    <name evidence="11" type="ORF">Lokhon_02146</name>
</gene>
<dbReference type="InterPro" id="IPR016035">
    <property type="entry name" value="Acyl_Trfase/lysoPLipase"/>
</dbReference>
<evidence type="ECO:0000256" key="2">
    <source>
        <dbReference type="ARBA" id="ARBA00022553"/>
    </source>
</evidence>
<dbReference type="InterPro" id="IPR049552">
    <property type="entry name" value="PKS_DH_N"/>
</dbReference>
<dbReference type="InterPro" id="IPR050091">
    <property type="entry name" value="PKS_NRPS_Biosynth_Enz"/>
</dbReference>
<dbReference type="FunFam" id="1.10.1200.10:FF:000016">
    <property type="entry name" value="Non-ribosomal peptide synthase"/>
    <property type="match status" value="1"/>
</dbReference>
<feature type="region of interest" description="C-terminal hotdog fold" evidence="7">
    <location>
        <begin position="1512"/>
        <end position="1651"/>
    </location>
</feature>
<dbReference type="InterPro" id="IPR001227">
    <property type="entry name" value="Ac_transferase_dom_sf"/>
</dbReference>
<dbReference type="CDD" id="cd00833">
    <property type="entry name" value="PKS"/>
    <property type="match status" value="1"/>
</dbReference>
<dbReference type="SMART" id="SM00823">
    <property type="entry name" value="PKS_PP"/>
    <property type="match status" value="1"/>
</dbReference>
<dbReference type="SUPFAM" id="SSF53474">
    <property type="entry name" value="alpha/beta-Hydrolases"/>
    <property type="match status" value="1"/>
</dbReference>
<dbReference type="RefSeq" id="WP_017929616.1">
    <property type="nucleotide sequence ID" value="NZ_KB823002.1"/>
</dbReference>
<feature type="domain" description="PKS/mFAS DH" evidence="10">
    <location>
        <begin position="1374"/>
        <end position="1651"/>
    </location>
</feature>
<dbReference type="InterPro" id="IPR020807">
    <property type="entry name" value="PKS_DH"/>
</dbReference>
<dbReference type="OrthoDB" id="9778690at2"/>
<dbReference type="Gene3D" id="3.30.70.250">
    <property type="entry name" value="Malonyl-CoA ACP transacylase, ACP-binding"/>
    <property type="match status" value="1"/>
</dbReference>
<keyword evidence="12" id="KW-1185">Reference proteome</keyword>
<dbReference type="Gene3D" id="1.10.1200.10">
    <property type="entry name" value="ACP-like"/>
    <property type="match status" value="1"/>
</dbReference>
<evidence type="ECO:0000256" key="6">
    <source>
        <dbReference type="ARBA" id="ARBA00023268"/>
    </source>
</evidence>
<dbReference type="GO" id="GO:0004315">
    <property type="term" value="F:3-oxoacyl-[acyl-carrier-protein] synthase activity"/>
    <property type="evidence" value="ECO:0007669"/>
    <property type="project" value="InterPro"/>
</dbReference>
<dbReference type="SMART" id="SM00827">
    <property type="entry name" value="PKS_AT"/>
    <property type="match status" value="1"/>
</dbReference>
<dbReference type="PANTHER" id="PTHR43775">
    <property type="entry name" value="FATTY ACID SYNTHASE"/>
    <property type="match status" value="1"/>
</dbReference>
<sequence length="2104" mass="222836">MSGAEDRDTGDIAITGMAVDLPGAATLDAFWDMLAANRSAIRRLSPEELARAGVSAEEMRRPGYVPFGAPLEGHDLFDAGFFGLTPREAEIMDPQHRRFIETAWAALENAGHAPERFDGAIGVYAGCGPNDYYMRNIMGNAALIESTGAFLLRHTGNDKDFLATRLAHMLDLTGPAVSVQTACSTSLVAIHMAAQALLTGECDMALAGGVTIETPQGRGYQWREGEILSPDGACRAFDHRAAGTVFGSGAAAVVLRRLEDARADGDHVWAVLKGSAINNDGARKANYLAPSVEGQARAVSSALRMAGAGADTIGFVECHGTGTPLGDPIEVAALTRAFRETTDAAGFCRIGSVKTGIGHTDTAAGAAAVIKTALALHHRIIPGTPGFEAPNPALALDGAPFAVAADTAPWPRGAAPRRAGVNSLGVGGTNAHAVLEEAPEPAPPVESDWPFQLIRVSARSRAALDATAARLAAHLRAHPGQPLADVAHTLARGRRALPHRRVLVADNHAEAADLLDGRDPSRAPGHVAQGDPEILFMFPGGGAQQPGMGRDLYETEPVFRDWMDRGFAAMGSQEAVLRALWAPAPGDEARAEAELRRPSLQLPLLLIVEHALARLWIGWGVVPDRLVGHSMGENAAAVLAGIMSFEEALDLVRLRGALFEEIEPGAMLSVALDADGLRARLGPDLDLAAINAPGLSVASGPVAAIAALAERLDAEGIESRRIPIEVAAHSRLLDPILPRFEAHLRGMTLSPPRIPVLSNRSGRVLTDAEATDPGYWAGHLRHTVDFDGALHGLDEAARICIEIGPGGVLGSLAAQQPGIGPGRVLAGLRPAREPGGDDRWMVLALGRLWAMGGRFDEAQLAGEGRRRVPLPGYVFERSRHYVEPVAAAARPAETPEPLREADPSRWAWTPGWQRRYPDGPFEAGGDLSAVPAATWLVFLDETGLGAALTARLRAAGHRVVTVMAGAVEGRTGPESWQLPPEGGQDPLDRLFAALAREEMLPDRLLHLWSVTGAAEPRLSPMHVQAMQERGFWSLLHIARAWQAGQGDTPLRLLAVSSGAQAVHPAERPDPAKAMLDGPAMVIPRELPGLAISRLDLARPRRATRAAQAEAVLEEALSSPDPAPVAWRDGVRRVRVPRRVTLSGTPDLPLRHGGAVLITGGLGGIGLTLAETLVRDWGAGIALVSRRALPPRADWPGLAAAGGDLAELLRALLRLEAWGARIEVLAADVTDPEQMRAVRDMAEARLGPLSGVIHAAGLLDDAPVLGRSAEASEAVIAPKLRGLMVLDALFPDGRLDWMALCGSSSGWTAPPGQADYVAANAALDAYARSRAGGATRVVAIDWGIWADTGMAAGGGVRDTGDDLPDDLPPGAPLGLPMLERRVAEESPDRPGRDGGAVFAARWSPAKCWFLDQHRTRAGDAVLPGSGYPELLAEAVSPAGFAPFEARDLQFFAPLRTPDAGTTRIRLRCAPDDAAQAVEIEAAPPGEPWEPVAMARLWPLMGAAADVDPAAIAARLPAPRRLMLPQGAHLDFGAQWQIRGEAAWRDGEGLARLRLPEGSATGFALHPGLFDIATGWAIGRVPGYDAARLWVPTGHAGLRVHAPLPPEILSHVRLTPGGPGTARFDIVLATSEGRVCVEIAGFEMRMLPEGAGFGAALPRAAGPDRLDAARRHGIRRAEGGRAFLAAMGAGLAQVAMTPQPLPELIAASAAAVPVPPKDAAPPDPVAAGFETETEARLAAQWRTLLGVEAIGPDDSFFDLGGHSLTAVRLFAAIRRETGTMLPISALFETPTIRSLAARLDASAEAARGPETGPAPAAPARVARADEFTHLVQMSPGGGGTPLFLVAGMFGNVMNLRHLARHLGDDRPVWALQARGVAGDVAPHDSFEAAARDYIAEMRRLHPGGPWLLGGYSGGGITALEIGRQLRQAGEEVAALQMLDTPLPVRPKLGLRDRLAIQAIELRAAGIAYPAHWAWRRLRWEIDRRRYGRAAAAPVQSPVDARIEAAFYAACADYELRPWDGPMTLYRPPLAGRWRLPDGRLVNEERHYVRRDNGWSEWAPAVEVVEVPGDHDSMVLEPNARALGARIAARLSACDAGRPDARRHAAE</sequence>
<dbReference type="Pfam" id="PF21394">
    <property type="entry name" value="Beta-ketacyl_N"/>
    <property type="match status" value="1"/>
</dbReference>
<dbReference type="InterPro" id="IPR036736">
    <property type="entry name" value="ACP-like_sf"/>
</dbReference>
<dbReference type="Gene3D" id="3.40.47.10">
    <property type="match status" value="1"/>
</dbReference>
<dbReference type="eggNOG" id="COG3321">
    <property type="taxonomic scope" value="Bacteria"/>
</dbReference>
<accession>A0A017HE81</accession>
<dbReference type="InterPro" id="IPR057326">
    <property type="entry name" value="KR_dom"/>
</dbReference>
<dbReference type="Gene3D" id="3.30.70.3290">
    <property type="match status" value="1"/>
</dbReference>
<dbReference type="HOGENOM" id="CLU_000022_35_4_5"/>